<evidence type="ECO:0000313" key="1">
    <source>
        <dbReference type="EMBL" id="MBE1237873.1"/>
    </source>
</evidence>
<dbReference type="InterPro" id="IPR021295">
    <property type="entry name" value="DUF2867"/>
</dbReference>
<dbReference type="AlphaFoldDB" id="A0A8J6YN69"/>
<evidence type="ECO:0000313" key="2">
    <source>
        <dbReference type="Proteomes" id="UP000631034"/>
    </source>
</evidence>
<reference evidence="1" key="1">
    <citation type="submission" date="2020-10" db="EMBL/GenBank/DDBJ databases">
        <title>Genome sequence of the unusual species of purple photosynthetic bacteria, Phaeovibrio sulfidiphilus DSM 23193, type strain.</title>
        <authorList>
            <person name="Kyndt J.A."/>
            <person name="Meyer T.E."/>
        </authorList>
    </citation>
    <scope>NUCLEOTIDE SEQUENCE</scope>
    <source>
        <strain evidence="1">DSM 23193</strain>
    </source>
</reference>
<dbReference type="RefSeq" id="WP_192534885.1">
    <property type="nucleotide sequence ID" value="NZ_JACZHT010000008.1"/>
</dbReference>
<accession>A0A8J6YN69</accession>
<dbReference type="Proteomes" id="UP000631034">
    <property type="component" value="Unassembled WGS sequence"/>
</dbReference>
<name>A0A8J6YN69_9PROT</name>
<comment type="caution">
    <text evidence="1">The sequence shown here is derived from an EMBL/GenBank/DDBJ whole genome shotgun (WGS) entry which is preliminary data.</text>
</comment>
<gene>
    <name evidence="1" type="ORF">IHV25_09480</name>
</gene>
<proteinExistence type="predicted"/>
<dbReference type="Pfam" id="PF11066">
    <property type="entry name" value="DUF2867"/>
    <property type="match status" value="1"/>
</dbReference>
<dbReference type="EMBL" id="JACZHT010000008">
    <property type="protein sequence ID" value="MBE1237873.1"/>
    <property type="molecule type" value="Genomic_DNA"/>
</dbReference>
<keyword evidence="2" id="KW-1185">Reference proteome</keyword>
<organism evidence="1 2">
    <name type="scientific">Phaeovibrio sulfidiphilus</name>
    <dbReference type="NCBI Taxonomy" id="1220600"/>
    <lineage>
        <taxon>Bacteria</taxon>
        <taxon>Pseudomonadati</taxon>
        <taxon>Pseudomonadota</taxon>
        <taxon>Alphaproteobacteria</taxon>
        <taxon>Rhodospirillales</taxon>
        <taxon>Rhodospirillaceae</taxon>
        <taxon>Phaeovibrio</taxon>
    </lineage>
</organism>
<protein>
    <submittedName>
        <fullName evidence="1">DUF2867 domain-containing protein</fullName>
    </submittedName>
</protein>
<sequence length="161" mass="17858">MIEVETPVPGTMLTAPVSLLAYHDTQNAPVASGMTAVDAYWTMTSRLPDLYRLLFRVRDAFGSSVGIRPVGGFEGPCSREVVSGGRVDFFDVVRVSDERLVLSANDHHLDVMISINIHGEPGARRLHLTASVRTHNRVGRVYMLPVRPIHRLLVASMLRRL</sequence>